<gene>
    <name evidence="1" type="ORF">HA336_06945</name>
</gene>
<dbReference type="RefSeq" id="WP_011019847.1">
    <property type="nucleotide sequence ID" value="NZ_DUJS01000004.1"/>
</dbReference>
<dbReference type="GeneID" id="1478074"/>
<organism evidence="1 2">
    <name type="scientific">Methanopyrus kandleri</name>
    <dbReference type="NCBI Taxonomy" id="2320"/>
    <lineage>
        <taxon>Archaea</taxon>
        <taxon>Methanobacteriati</taxon>
        <taxon>Methanobacteriota</taxon>
        <taxon>Methanomada group</taxon>
        <taxon>Methanopyri</taxon>
        <taxon>Methanopyrales</taxon>
        <taxon>Methanopyraceae</taxon>
        <taxon>Methanopyrus</taxon>
    </lineage>
</organism>
<proteinExistence type="predicted"/>
<reference evidence="1" key="1">
    <citation type="journal article" date="2020" name="bioRxiv">
        <title>A rank-normalized archaeal taxonomy based on genome phylogeny resolves widespread incomplete and uneven classifications.</title>
        <authorList>
            <person name="Rinke C."/>
            <person name="Chuvochina M."/>
            <person name="Mussig A.J."/>
            <person name="Chaumeil P.-A."/>
            <person name="Waite D.W."/>
            <person name="Whitman W.B."/>
            <person name="Parks D.H."/>
            <person name="Hugenholtz P."/>
        </authorList>
    </citation>
    <scope>NUCLEOTIDE SEQUENCE</scope>
    <source>
        <strain evidence="1">UBA8853</strain>
    </source>
</reference>
<evidence type="ECO:0000313" key="2">
    <source>
        <dbReference type="Proteomes" id="UP000619545"/>
    </source>
</evidence>
<evidence type="ECO:0000313" key="1">
    <source>
        <dbReference type="EMBL" id="HII70948.1"/>
    </source>
</evidence>
<sequence length="453" mass="49913">MRAVATLLTCMLALTGAASAGKYFEVTQTPVVVSLQGVPLSDVRVKFTDEGKQVVENILSGLKVKVDSEEVQVTNVARKIAEAREGNITNEEYVVGALGYEVPEGKYFVGYLQVKSGEGETKKYVVRYEEEQKAVIKSAPGFGSFTATVVQVLGEYDDKGLPLMTPSIDPTEVKDEVLLCLPVIKEITLKPAVLQMDWYKILEKAEPGKVFVKLAQVHAHGEGDKIEVIYAPTKVDALQLLVSGEEPLIPTQEDMVSTIVDPYMEELEAVVDTKIDEFLKPIQEKVQGNPALEILTERFLPTFLKTLAGKQILRVKETIVSALMPHTQYVRTFLVGLYMSQYPDGVNVNTLMARKAAYESPMYEILVSAVKTSYDMMLESLKSTLSNIIDSIVDQYADEIAEMVGTTTEDVKQTVEKLTVGVLKDLLTGDYVDYLIKLVALNVLTSMGSMGIL</sequence>
<dbReference type="Proteomes" id="UP000619545">
    <property type="component" value="Unassembled WGS sequence"/>
</dbReference>
<dbReference type="AlphaFoldDB" id="A0A832TJ14"/>
<protein>
    <submittedName>
        <fullName evidence="1">Uncharacterized protein</fullName>
    </submittedName>
</protein>
<comment type="caution">
    <text evidence="1">The sequence shown here is derived from an EMBL/GenBank/DDBJ whole genome shotgun (WGS) entry which is preliminary data.</text>
</comment>
<accession>A0A832TJ14</accession>
<dbReference type="EMBL" id="DUJS01000004">
    <property type="protein sequence ID" value="HII70948.1"/>
    <property type="molecule type" value="Genomic_DNA"/>
</dbReference>
<name>A0A832TJ14_9EURY</name>